<evidence type="ECO:0000313" key="5">
    <source>
        <dbReference type="Proteomes" id="UP000026960"/>
    </source>
</evidence>
<dbReference type="Gene3D" id="3.30.710.10">
    <property type="entry name" value="Potassium Channel Kv1.1, Chain A"/>
    <property type="match status" value="1"/>
</dbReference>
<organism evidence="4">
    <name type="scientific">Oryza barthii</name>
    <dbReference type="NCBI Taxonomy" id="65489"/>
    <lineage>
        <taxon>Eukaryota</taxon>
        <taxon>Viridiplantae</taxon>
        <taxon>Streptophyta</taxon>
        <taxon>Embryophyta</taxon>
        <taxon>Tracheophyta</taxon>
        <taxon>Spermatophyta</taxon>
        <taxon>Magnoliopsida</taxon>
        <taxon>Liliopsida</taxon>
        <taxon>Poales</taxon>
        <taxon>Poaceae</taxon>
        <taxon>BOP clade</taxon>
        <taxon>Oryzoideae</taxon>
        <taxon>Oryzeae</taxon>
        <taxon>Oryzinae</taxon>
        <taxon>Oryza</taxon>
    </lineage>
</organism>
<evidence type="ECO:0000313" key="4">
    <source>
        <dbReference type="EnsemblPlants" id="OBART10G10660.1"/>
    </source>
</evidence>
<dbReference type="InterPro" id="IPR000210">
    <property type="entry name" value="BTB/POZ_dom"/>
</dbReference>
<dbReference type="GO" id="GO:0016567">
    <property type="term" value="P:protein ubiquitination"/>
    <property type="evidence" value="ECO:0007669"/>
    <property type="project" value="InterPro"/>
</dbReference>
<reference evidence="4" key="2">
    <citation type="submission" date="2015-03" db="UniProtKB">
        <authorList>
            <consortium name="EnsemblPlants"/>
        </authorList>
    </citation>
    <scope>IDENTIFICATION</scope>
</reference>
<dbReference type="Pfam" id="PF22486">
    <property type="entry name" value="MATH_2"/>
    <property type="match status" value="1"/>
</dbReference>
<evidence type="ECO:0000259" key="2">
    <source>
        <dbReference type="PROSITE" id="PS50097"/>
    </source>
</evidence>
<name>A0A0D3HDW3_9ORYZ</name>
<keyword evidence="5" id="KW-1185">Reference proteome</keyword>
<evidence type="ECO:0008006" key="6">
    <source>
        <dbReference type="Google" id="ProtNLM"/>
    </source>
</evidence>
<dbReference type="PANTHER" id="PTHR26379">
    <property type="entry name" value="BTB/POZ AND MATH DOMAIN-CONTAINING PROTEIN 1"/>
    <property type="match status" value="1"/>
</dbReference>
<dbReference type="InterPro" id="IPR045005">
    <property type="entry name" value="BPM1-6"/>
</dbReference>
<dbReference type="PROSITE" id="PS50097">
    <property type="entry name" value="BTB"/>
    <property type="match status" value="1"/>
</dbReference>
<reference evidence="4" key="1">
    <citation type="journal article" date="2009" name="Rice">
        <title>De Novo Next Generation Sequencing of Plant Genomes.</title>
        <authorList>
            <person name="Rounsley S."/>
            <person name="Marri P.R."/>
            <person name="Yu Y."/>
            <person name="He R."/>
            <person name="Sisneros N."/>
            <person name="Goicoechea J.L."/>
            <person name="Lee S.J."/>
            <person name="Angelova A."/>
            <person name="Kudrna D."/>
            <person name="Luo M."/>
            <person name="Affourtit J."/>
            <person name="Desany B."/>
            <person name="Knight J."/>
            <person name="Niazi F."/>
            <person name="Egholm M."/>
            <person name="Wing R.A."/>
        </authorList>
    </citation>
    <scope>NUCLEOTIDE SEQUENCE [LARGE SCALE GENOMIC DNA]</scope>
    <source>
        <strain evidence="4">cv. IRGC 105608</strain>
    </source>
</reference>
<evidence type="ECO:0000259" key="3">
    <source>
        <dbReference type="PROSITE" id="PS50144"/>
    </source>
</evidence>
<dbReference type="PROSITE" id="PS50144">
    <property type="entry name" value="MATH"/>
    <property type="match status" value="1"/>
</dbReference>
<dbReference type="HOGENOM" id="CLU_004253_2_1_1"/>
<accession>A0A0D3HDW3</accession>
<dbReference type="CDD" id="cd00121">
    <property type="entry name" value="MATH"/>
    <property type="match status" value="1"/>
</dbReference>
<dbReference type="Gene3D" id="2.60.210.10">
    <property type="entry name" value="Apoptosis, Tumor Necrosis Factor Receptor Associated Protein 2, Chain A"/>
    <property type="match status" value="2"/>
</dbReference>
<dbReference type="InterPro" id="IPR011333">
    <property type="entry name" value="SKP1/BTB/POZ_sf"/>
</dbReference>
<proteinExistence type="predicted"/>
<sequence length="238" mass="26651">MVLYSLCIYAFPSKHCPACLPAMSCSAIVTGYHLLKIDGYSLTKVTPTGTAIKSTPFTVGGYRWRIYYYPNGEFVGSADYISFSLSLDEMGGYSTWGFPKFIKTEDFEKSDYLRHDSFTVRCDMVVVRKIRAEKRKTRAHLAETFVSVPPSDMNRQLGDLLESGKGADVVFEVAGERFAAHRCVLAARSPVFGAELYGLMKEGDAAVVVRVEGVEARVFKLLLRFVYTDSLPEIEEER</sequence>
<feature type="domain" description="BTB" evidence="2">
    <location>
        <begin position="167"/>
        <end position="235"/>
    </location>
</feature>
<dbReference type="Proteomes" id="UP000026960">
    <property type="component" value="Chromosome 10"/>
</dbReference>
<dbReference type="InterPro" id="IPR002083">
    <property type="entry name" value="MATH/TRAF_dom"/>
</dbReference>
<comment type="pathway">
    <text evidence="1">Protein modification; protein ubiquitination.</text>
</comment>
<dbReference type="EnsemblPlants" id="OBART10G10660.1">
    <property type="protein sequence ID" value="OBART10G10660.1"/>
    <property type="gene ID" value="OBART10G10660"/>
</dbReference>
<feature type="domain" description="MATH" evidence="3">
    <location>
        <begin position="30"/>
        <end position="89"/>
    </location>
</feature>
<dbReference type="InterPro" id="IPR008974">
    <property type="entry name" value="TRAF-like"/>
</dbReference>
<dbReference type="SUPFAM" id="SSF54695">
    <property type="entry name" value="POZ domain"/>
    <property type="match status" value="1"/>
</dbReference>
<dbReference type="SUPFAM" id="SSF49599">
    <property type="entry name" value="TRAF domain-like"/>
    <property type="match status" value="1"/>
</dbReference>
<protein>
    <recommendedName>
        <fullName evidence="6">BTB domain-containing protein</fullName>
    </recommendedName>
</protein>
<dbReference type="AlphaFoldDB" id="A0A0D3HDW3"/>
<dbReference type="Pfam" id="PF00651">
    <property type="entry name" value="BTB"/>
    <property type="match status" value="1"/>
</dbReference>
<evidence type="ECO:0000256" key="1">
    <source>
        <dbReference type="ARBA" id="ARBA00004906"/>
    </source>
</evidence>
<dbReference type="Gramene" id="OBART10G10660.1">
    <property type="protein sequence ID" value="OBART10G10660.1"/>
    <property type="gene ID" value="OBART10G10660"/>
</dbReference>
<dbReference type="PANTHER" id="PTHR26379:SF429">
    <property type="entry name" value="OS10G0428900 PROTEIN"/>
    <property type="match status" value="1"/>
</dbReference>